<evidence type="ECO:0000256" key="8">
    <source>
        <dbReference type="ARBA" id="ARBA00022801"/>
    </source>
</evidence>
<comment type="cofactor">
    <cofactor evidence="10">
        <name>Mg(2+)</name>
        <dbReference type="ChEBI" id="CHEBI:18420"/>
    </cofactor>
    <text evidence="10">Binds 1 Mg(2+) ion per subunit. May bind a second metal ion at a regulatory site, or after substrate binding.</text>
</comment>
<dbReference type="CDD" id="cd09278">
    <property type="entry name" value="RNase_HI_prokaryote_like"/>
    <property type="match status" value="1"/>
</dbReference>
<evidence type="ECO:0000256" key="2">
    <source>
        <dbReference type="ARBA" id="ARBA00005300"/>
    </source>
</evidence>
<dbReference type="SUPFAM" id="SSF53098">
    <property type="entry name" value="Ribonuclease H-like"/>
    <property type="match status" value="1"/>
</dbReference>
<feature type="binding site" evidence="10">
    <location>
        <position position="19"/>
    </location>
    <ligand>
        <name>Mg(2+)</name>
        <dbReference type="ChEBI" id="CHEBI:18420"/>
        <label>2</label>
    </ligand>
</feature>
<dbReference type="GO" id="GO:0005737">
    <property type="term" value="C:cytoplasm"/>
    <property type="evidence" value="ECO:0007669"/>
    <property type="project" value="UniProtKB-SubCell"/>
</dbReference>
<dbReference type="PANTHER" id="PTHR10642">
    <property type="entry name" value="RIBONUCLEASE H1"/>
    <property type="match status" value="1"/>
</dbReference>
<evidence type="ECO:0000256" key="10">
    <source>
        <dbReference type="HAMAP-Rule" id="MF_00042"/>
    </source>
</evidence>
<dbReference type="GO" id="GO:0004523">
    <property type="term" value="F:RNA-DNA hybrid ribonuclease activity"/>
    <property type="evidence" value="ECO:0007669"/>
    <property type="project" value="UniProtKB-UniRule"/>
</dbReference>
<comment type="function">
    <text evidence="10">Endonuclease that specifically degrades the RNA of RNA-DNA hybrids.</text>
</comment>
<feature type="domain" description="RNase H type-1" evidence="11">
    <location>
        <begin position="10"/>
        <end position="158"/>
    </location>
</feature>
<dbReference type="Pfam" id="PF00075">
    <property type="entry name" value="RNase_H"/>
    <property type="match status" value="1"/>
</dbReference>
<dbReference type="GO" id="GO:0043137">
    <property type="term" value="P:DNA replication, removal of RNA primer"/>
    <property type="evidence" value="ECO:0007669"/>
    <property type="project" value="TreeGrafter"/>
</dbReference>
<organism evidence="12 13">
    <name type="scientific">Roseinatronobacter thiooxidans</name>
    <dbReference type="NCBI Taxonomy" id="121821"/>
    <lineage>
        <taxon>Bacteria</taxon>
        <taxon>Pseudomonadati</taxon>
        <taxon>Pseudomonadota</taxon>
        <taxon>Alphaproteobacteria</taxon>
        <taxon>Rhodobacterales</taxon>
        <taxon>Paracoccaceae</taxon>
        <taxon>Roseinatronobacter</taxon>
    </lineage>
</organism>
<dbReference type="PROSITE" id="PS50879">
    <property type="entry name" value="RNASE_H_1"/>
    <property type="match status" value="1"/>
</dbReference>
<keyword evidence="10" id="KW-0963">Cytoplasm</keyword>
<comment type="subcellular location">
    <subcellularLocation>
        <location evidence="10">Cytoplasm</location>
    </subcellularLocation>
</comment>
<proteinExistence type="inferred from homology"/>
<comment type="caution">
    <text evidence="10">Lacks conserved residue(s) required for the propagation of feature annotation.</text>
</comment>
<dbReference type="InterPro" id="IPR050092">
    <property type="entry name" value="RNase_H"/>
</dbReference>
<dbReference type="InterPro" id="IPR012337">
    <property type="entry name" value="RNaseH-like_sf"/>
</dbReference>
<feature type="binding site" evidence="10">
    <location>
        <position position="86"/>
    </location>
    <ligand>
        <name>Mg(2+)</name>
        <dbReference type="ChEBI" id="CHEBI:18420"/>
        <label>1</label>
    </ligand>
</feature>
<name>A0A2W7PRZ9_9RHOB</name>
<dbReference type="InterPro" id="IPR022892">
    <property type="entry name" value="RNaseHI"/>
</dbReference>
<reference evidence="12 13" key="1">
    <citation type="submission" date="2018-06" db="EMBL/GenBank/DDBJ databases">
        <title>Genomic Encyclopedia of Archaeal and Bacterial Type Strains, Phase II (KMG-II): from individual species to whole genera.</title>
        <authorList>
            <person name="Goeker M."/>
        </authorList>
    </citation>
    <scope>NUCLEOTIDE SEQUENCE [LARGE SCALE GENOMIC DNA]</scope>
    <source>
        <strain evidence="12 13">DSM 13087</strain>
    </source>
</reference>
<dbReference type="Proteomes" id="UP000249364">
    <property type="component" value="Unassembled WGS sequence"/>
</dbReference>
<comment type="similarity">
    <text evidence="2 10">Belongs to the RNase H family.</text>
</comment>
<evidence type="ECO:0000256" key="3">
    <source>
        <dbReference type="ARBA" id="ARBA00011245"/>
    </source>
</evidence>
<keyword evidence="8 10" id="KW-0378">Hydrolase</keyword>
<evidence type="ECO:0000313" key="13">
    <source>
        <dbReference type="Proteomes" id="UP000249364"/>
    </source>
</evidence>
<comment type="subunit">
    <text evidence="3 10">Monomer.</text>
</comment>
<keyword evidence="5 10" id="KW-0540">Nuclease</keyword>
<dbReference type="RefSeq" id="WP_071468326.1">
    <property type="nucleotide sequence ID" value="NZ_QKZQ01000016.1"/>
</dbReference>
<dbReference type="STRING" id="121821.GCA_001870675_01524"/>
<dbReference type="GO" id="GO:0003676">
    <property type="term" value="F:nucleic acid binding"/>
    <property type="evidence" value="ECO:0007669"/>
    <property type="project" value="InterPro"/>
</dbReference>
<evidence type="ECO:0000313" key="12">
    <source>
        <dbReference type="EMBL" id="PZX38978.1"/>
    </source>
</evidence>
<dbReference type="PANTHER" id="PTHR10642:SF26">
    <property type="entry name" value="RIBONUCLEASE H1"/>
    <property type="match status" value="1"/>
</dbReference>
<accession>A0A2W7PRZ9</accession>
<dbReference type="InterPro" id="IPR002156">
    <property type="entry name" value="RNaseH_domain"/>
</dbReference>
<protein>
    <recommendedName>
        <fullName evidence="4 10">Ribonuclease H</fullName>
        <shortName evidence="10">RNase H</shortName>
        <ecNumber evidence="4 10">3.1.26.4</ecNumber>
    </recommendedName>
</protein>
<evidence type="ECO:0000256" key="9">
    <source>
        <dbReference type="ARBA" id="ARBA00022842"/>
    </source>
</evidence>
<comment type="caution">
    <text evidence="12">The sequence shown here is derived from an EMBL/GenBank/DDBJ whole genome shotgun (WGS) entry which is preliminary data.</text>
</comment>
<evidence type="ECO:0000259" key="11">
    <source>
        <dbReference type="PROSITE" id="PS50879"/>
    </source>
</evidence>
<dbReference type="HAMAP" id="MF_00042">
    <property type="entry name" value="RNase_H"/>
    <property type="match status" value="1"/>
</dbReference>
<evidence type="ECO:0000256" key="1">
    <source>
        <dbReference type="ARBA" id="ARBA00000077"/>
    </source>
</evidence>
<dbReference type="EC" id="3.1.26.4" evidence="4 10"/>
<dbReference type="Gene3D" id="3.30.420.10">
    <property type="entry name" value="Ribonuclease H-like superfamily/Ribonuclease H"/>
    <property type="match status" value="1"/>
</dbReference>
<keyword evidence="13" id="KW-1185">Reference proteome</keyword>
<gene>
    <name evidence="10" type="primary">rnhA</name>
    <name evidence="12" type="ORF">LY56_02987</name>
</gene>
<dbReference type="GO" id="GO:0000287">
    <property type="term" value="F:magnesium ion binding"/>
    <property type="evidence" value="ECO:0007669"/>
    <property type="project" value="UniProtKB-UniRule"/>
</dbReference>
<keyword evidence="7 10" id="KW-0255">Endonuclease</keyword>
<comment type="catalytic activity">
    <reaction evidence="1 10">
        <text>Endonucleolytic cleavage to 5'-phosphomonoester.</text>
        <dbReference type="EC" id="3.1.26.4"/>
    </reaction>
</comment>
<keyword evidence="9 10" id="KW-0460">Magnesium</keyword>
<evidence type="ECO:0000256" key="7">
    <source>
        <dbReference type="ARBA" id="ARBA00022759"/>
    </source>
</evidence>
<dbReference type="InterPro" id="IPR036397">
    <property type="entry name" value="RNaseH_sf"/>
</dbReference>
<keyword evidence="6 10" id="KW-0479">Metal-binding</keyword>
<feature type="binding site" evidence="10">
    <location>
        <position position="19"/>
    </location>
    <ligand>
        <name>Mg(2+)</name>
        <dbReference type="ChEBI" id="CHEBI:18420"/>
        <label>1</label>
    </ligand>
</feature>
<evidence type="ECO:0000256" key="5">
    <source>
        <dbReference type="ARBA" id="ARBA00022722"/>
    </source>
</evidence>
<feature type="binding site" evidence="10">
    <location>
        <position position="62"/>
    </location>
    <ligand>
        <name>Mg(2+)</name>
        <dbReference type="ChEBI" id="CHEBI:18420"/>
        <label>1</label>
    </ligand>
</feature>
<dbReference type="EMBL" id="QKZQ01000016">
    <property type="protein sequence ID" value="PZX38978.1"/>
    <property type="molecule type" value="Genomic_DNA"/>
</dbReference>
<dbReference type="OrthoDB" id="7845843at2"/>
<sequence>MINQRNTIIPADCILIHTDGSCIGNPGPGGWAASLRRMKGGAEVKKLIVKGGDPATTNNRMELVAAIEALKSLRVDEVSPIIIRSDSQYLVKGMTEWQPHWVARGWRKADGKAVGNQDLWKELIASARGRTLQWHWVRGHMGNKSNVEVEVITTAEAQA</sequence>
<dbReference type="AlphaFoldDB" id="A0A2W7PRZ9"/>
<evidence type="ECO:0000256" key="6">
    <source>
        <dbReference type="ARBA" id="ARBA00022723"/>
    </source>
</evidence>
<evidence type="ECO:0000256" key="4">
    <source>
        <dbReference type="ARBA" id="ARBA00012180"/>
    </source>
</evidence>